<gene>
    <name evidence="1" type="ORF">BDN72DRAFT_899402</name>
</gene>
<organism evidence="1 2">
    <name type="scientific">Pluteus cervinus</name>
    <dbReference type="NCBI Taxonomy" id="181527"/>
    <lineage>
        <taxon>Eukaryota</taxon>
        <taxon>Fungi</taxon>
        <taxon>Dikarya</taxon>
        <taxon>Basidiomycota</taxon>
        <taxon>Agaricomycotina</taxon>
        <taxon>Agaricomycetes</taxon>
        <taxon>Agaricomycetidae</taxon>
        <taxon>Agaricales</taxon>
        <taxon>Pluteineae</taxon>
        <taxon>Pluteaceae</taxon>
        <taxon>Pluteus</taxon>
    </lineage>
</organism>
<protein>
    <submittedName>
        <fullName evidence="1">Uncharacterized protein</fullName>
    </submittedName>
</protein>
<sequence length="447" mass="51348">MALLTDVNSSTPTLTDLPTELILKILEEPGFRHTTFAQVSRRLNSIITLLFLSSQGFPLTPIENPLPSLQINMQWGEDQYRFLRPGIYRGNMPILAVAFDITAIAHLSCAFIGWSGSRPKRESTRLVRFIKRLKHVDQIVLRLDKDYLYHSRRDPSESEESFDLFLDACAQRGCRDFEVWGGHRVEHTTPKAALDSQSLTIVGWFHFVLSFSIIYLLWFLICFAFVPVWLIMNVRSFRPARSIKTISSWLSNPVQNVQAIALEGLISFPTVSPRDWEFETLSTPGSCIRETSLSQATTCGLPRITRLFISTPTVFLPRSQWLFQVFYTTSTLTTLTFHQIHFDEQHWRASFSWMTNTLHANLEDLTISECHDLPNDSLVGFIEHLRTLKRLMLRGNRLPQFRTAAVGPMTEEEKRIDLPNLEEVLAPFDFVLMLTPRSELAVNLDEK</sequence>
<reference evidence="1 2" key="1">
    <citation type="journal article" date="2019" name="Nat. Ecol. Evol.">
        <title>Megaphylogeny resolves global patterns of mushroom evolution.</title>
        <authorList>
            <person name="Varga T."/>
            <person name="Krizsan K."/>
            <person name="Foldi C."/>
            <person name="Dima B."/>
            <person name="Sanchez-Garcia M."/>
            <person name="Sanchez-Ramirez S."/>
            <person name="Szollosi G.J."/>
            <person name="Szarkandi J.G."/>
            <person name="Papp V."/>
            <person name="Albert L."/>
            <person name="Andreopoulos W."/>
            <person name="Angelini C."/>
            <person name="Antonin V."/>
            <person name="Barry K.W."/>
            <person name="Bougher N.L."/>
            <person name="Buchanan P."/>
            <person name="Buyck B."/>
            <person name="Bense V."/>
            <person name="Catcheside P."/>
            <person name="Chovatia M."/>
            <person name="Cooper J."/>
            <person name="Damon W."/>
            <person name="Desjardin D."/>
            <person name="Finy P."/>
            <person name="Geml J."/>
            <person name="Haridas S."/>
            <person name="Hughes K."/>
            <person name="Justo A."/>
            <person name="Karasinski D."/>
            <person name="Kautmanova I."/>
            <person name="Kiss B."/>
            <person name="Kocsube S."/>
            <person name="Kotiranta H."/>
            <person name="LaButti K.M."/>
            <person name="Lechner B.E."/>
            <person name="Liimatainen K."/>
            <person name="Lipzen A."/>
            <person name="Lukacs Z."/>
            <person name="Mihaltcheva S."/>
            <person name="Morgado L.N."/>
            <person name="Niskanen T."/>
            <person name="Noordeloos M.E."/>
            <person name="Ohm R.A."/>
            <person name="Ortiz-Santana B."/>
            <person name="Ovrebo C."/>
            <person name="Racz N."/>
            <person name="Riley R."/>
            <person name="Savchenko A."/>
            <person name="Shiryaev A."/>
            <person name="Soop K."/>
            <person name="Spirin V."/>
            <person name="Szebenyi C."/>
            <person name="Tomsovsky M."/>
            <person name="Tulloss R.E."/>
            <person name="Uehling J."/>
            <person name="Grigoriev I.V."/>
            <person name="Vagvolgyi C."/>
            <person name="Papp T."/>
            <person name="Martin F.M."/>
            <person name="Miettinen O."/>
            <person name="Hibbett D.S."/>
            <person name="Nagy L.G."/>
        </authorList>
    </citation>
    <scope>NUCLEOTIDE SEQUENCE [LARGE SCALE GENOMIC DNA]</scope>
    <source>
        <strain evidence="1 2">NL-1719</strain>
    </source>
</reference>
<dbReference type="Proteomes" id="UP000308600">
    <property type="component" value="Unassembled WGS sequence"/>
</dbReference>
<accession>A0ACD3APS6</accession>
<evidence type="ECO:0000313" key="1">
    <source>
        <dbReference type="EMBL" id="TFK66922.1"/>
    </source>
</evidence>
<name>A0ACD3APS6_9AGAR</name>
<dbReference type="EMBL" id="ML208390">
    <property type="protein sequence ID" value="TFK66922.1"/>
    <property type="molecule type" value="Genomic_DNA"/>
</dbReference>
<evidence type="ECO:0000313" key="2">
    <source>
        <dbReference type="Proteomes" id="UP000308600"/>
    </source>
</evidence>
<keyword evidence="2" id="KW-1185">Reference proteome</keyword>
<proteinExistence type="predicted"/>